<gene>
    <name evidence="2" type="ORF">PRZ48_005491</name>
</gene>
<feature type="compositionally biased region" description="Basic and acidic residues" evidence="1">
    <location>
        <begin position="1"/>
        <end position="11"/>
    </location>
</feature>
<name>A0ABR0ESX7_ZASCE</name>
<evidence type="ECO:0000256" key="1">
    <source>
        <dbReference type="SAM" id="MobiDB-lite"/>
    </source>
</evidence>
<evidence type="ECO:0000313" key="3">
    <source>
        <dbReference type="Proteomes" id="UP001305779"/>
    </source>
</evidence>
<sequence>MADPKTPEQPRRSARGTVRRADDDADVRGAALDLRAGLVQMRDNAQETLANCRREQIAMQEARAAFNARGVARGGPVNRSGQRDGEIVAPSLDTAIKRLEKVAQFNEVAEDPVGQMRKVIPVSEEVEAAVHALTAGSYRERDTSG</sequence>
<dbReference type="EMBL" id="JAXOVC010000003">
    <property type="protein sequence ID" value="KAK4504575.1"/>
    <property type="molecule type" value="Genomic_DNA"/>
</dbReference>
<reference evidence="2 3" key="1">
    <citation type="journal article" date="2023" name="G3 (Bethesda)">
        <title>A chromosome-level genome assembly of Zasmidium syzygii isolated from banana leaves.</title>
        <authorList>
            <person name="van Westerhoven A.C."/>
            <person name="Mehrabi R."/>
            <person name="Talebi R."/>
            <person name="Steentjes M.B.F."/>
            <person name="Corcolon B."/>
            <person name="Chong P.A."/>
            <person name="Kema G.H.J."/>
            <person name="Seidl M.F."/>
        </authorList>
    </citation>
    <scope>NUCLEOTIDE SEQUENCE [LARGE SCALE GENOMIC DNA]</scope>
    <source>
        <strain evidence="2 3">P124</strain>
    </source>
</reference>
<proteinExistence type="predicted"/>
<feature type="region of interest" description="Disordered" evidence="1">
    <location>
        <begin position="1"/>
        <end position="26"/>
    </location>
</feature>
<comment type="caution">
    <text evidence="2">The sequence shown here is derived from an EMBL/GenBank/DDBJ whole genome shotgun (WGS) entry which is preliminary data.</text>
</comment>
<keyword evidence="3" id="KW-1185">Reference proteome</keyword>
<evidence type="ECO:0000313" key="2">
    <source>
        <dbReference type="EMBL" id="KAK4504575.1"/>
    </source>
</evidence>
<organism evidence="2 3">
    <name type="scientific">Zasmidium cellare</name>
    <name type="common">Wine cellar mold</name>
    <name type="synonym">Racodium cellare</name>
    <dbReference type="NCBI Taxonomy" id="395010"/>
    <lineage>
        <taxon>Eukaryota</taxon>
        <taxon>Fungi</taxon>
        <taxon>Dikarya</taxon>
        <taxon>Ascomycota</taxon>
        <taxon>Pezizomycotina</taxon>
        <taxon>Dothideomycetes</taxon>
        <taxon>Dothideomycetidae</taxon>
        <taxon>Mycosphaerellales</taxon>
        <taxon>Mycosphaerellaceae</taxon>
        <taxon>Zasmidium</taxon>
    </lineage>
</organism>
<dbReference type="Proteomes" id="UP001305779">
    <property type="component" value="Unassembled WGS sequence"/>
</dbReference>
<accession>A0ABR0ESX7</accession>
<protein>
    <submittedName>
        <fullName evidence="2">Uncharacterized protein</fullName>
    </submittedName>
</protein>